<organism evidence="1 2">
    <name type="scientific">Ruficoccus amylovorans</name>
    <dbReference type="NCBI Taxonomy" id="1804625"/>
    <lineage>
        <taxon>Bacteria</taxon>
        <taxon>Pseudomonadati</taxon>
        <taxon>Verrucomicrobiota</taxon>
        <taxon>Opitutia</taxon>
        <taxon>Puniceicoccales</taxon>
        <taxon>Cerasicoccaceae</taxon>
        <taxon>Ruficoccus</taxon>
    </lineage>
</organism>
<dbReference type="EMBL" id="JACHVB010000016">
    <property type="protein sequence ID" value="MBC2593841.1"/>
    <property type="molecule type" value="Genomic_DNA"/>
</dbReference>
<gene>
    <name evidence="1" type="ORF">H5P28_06165</name>
</gene>
<protein>
    <submittedName>
        <fullName evidence="1">Uncharacterized protein</fullName>
    </submittedName>
</protein>
<dbReference type="RefSeq" id="WP_185674841.1">
    <property type="nucleotide sequence ID" value="NZ_JACHVB010000016.1"/>
</dbReference>
<accession>A0A842HEV2</accession>
<name>A0A842HEV2_9BACT</name>
<evidence type="ECO:0000313" key="2">
    <source>
        <dbReference type="Proteomes" id="UP000546464"/>
    </source>
</evidence>
<evidence type="ECO:0000313" key="1">
    <source>
        <dbReference type="EMBL" id="MBC2593841.1"/>
    </source>
</evidence>
<keyword evidence="2" id="KW-1185">Reference proteome</keyword>
<reference evidence="1 2" key="1">
    <citation type="submission" date="2020-07" db="EMBL/GenBank/DDBJ databases">
        <authorList>
            <person name="Feng X."/>
        </authorList>
    </citation>
    <scope>NUCLEOTIDE SEQUENCE [LARGE SCALE GENOMIC DNA]</scope>
    <source>
        <strain evidence="1 2">JCM31066</strain>
    </source>
</reference>
<comment type="caution">
    <text evidence="1">The sequence shown here is derived from an EMBL/GenBank/DDBJ whole genome shotgun (WGS) entry which is preliminary data.</text>
</comment>
<dbReference type="AlphaFoldDB" id="A0A842HEV2"/>
<sequence length="216" mass="24484">MTLRILLHFDIPSVMLQNGDEMPPEYRKRSTEYYYFSSGRYEPVQINANELSAPIRYQGNSEFVLYIRQPAKDPQLADTYLPSLRCRLPEGGSGSYILVGLEKIRGPKSMLKALPIGSGNFPEGSVLAYNLGGRTLQVAFGSKRLTTIEPDHFALLQAPNGQSLRFQVMAAIGENNNYKLVYRRTWPIRKKGNLLCLFFPTNAEMTRWNSQLVDVD</sequence>
<proteinExistence type="predicted"/>
<dbReference type="Proteomes" id="UP000546464">
    <property type="component" value="Unassembled WGS sequence"/>
</dbReference>